<reference evidence="4" key="1">
    <citation type="submission" date="2023-05" db="EMBL/GenBank/DDBJ databases">
        <title>Cataloging the Phylogenetic Diversity of Human Bladder Bacteria.</title>
        <authorList>
            <person name="Du J."/>
        </authorList>
    </citation>
    <scope>NUCLEOTIDE SEQUENCE</scope>
    <source>
        <strain evidence="4">UMB1231</strain>
    </source>
</reference>
<gene>
    <name evidence="4" type="ORF">QP433_00050</name>
</gene>
<feature type="transmembrane region" description="Helical" evidence="2">
    <location>
        <begin position="514"/>
        <end position="532"/>
    </location>
</feature>
<comment type="caution">
    <text evidence="4">The sequence shown here is derived from an EMBL/GenBank/DDBJ whole genome shotgun (WGS) entry which is preliminary data.</text>
</comment>
<proteinExistence type="predicted"/>
<feature type="signal peptide" evidence="3">
    <location>
        <begin position="1"/>
        <end position="35"/>
    </location>
</feature>
<dbReference type="Proteomes" id="UP001229251">
    <property type="component" value="Unassembled WGS sequence"/>
</dbReference>
<organism evidence="4 5">
    <name type="scientific">Facklamia hominis</name>
    <dbReference type="NCBI Taxonomy" id="178214"/>
    <lineage>
        <taxon>Bacteria</taxon>
        <taxon>Bacillati</taxon>
        <taxon>Bacillota</taxon>
        <taxon>Bacilli</taxon>
        <taxon>Lactobacillales</taxon>
        <taxon>Aerococcaceae</taxon>
        <taxon>Facklamia</taxon>
    </lineage>
</organism>
<name>A0AAJ1Q268_9LACT</name>
<dbReference type="AlphaFoldDB" id="A0AAJ1Q268"/>
<feature type="compositionally biased region" description="Basic and acidic residues" evidence="1">
    <location>
        <begin position="485"/>
        <end position="503"/>
    </location>
</feature>
<protein>
    <submittedName>
        <fullName evidence="4">LPXTG cell wall anchor domain-containing protein</fullName>
    </submittedName>
</protein>
<dbReference type="EMBL" id="JASOOE010000001">
    <property type="protein sequence ID" value="MDK7186368.1"/>
    <property type="molecule type" value="Genomic_DNA"/>
</dbReference>
<accession>A0AAJ1Q268</accession>
<feature type="compositionally biased region" description="Polar residues" evidence="1">
    <location>
        <begin position="414"/>
        <end position="430"/>
    </location>
</feature>
<evidence type="ECO:0000256" key="1">
    <source>
        <dbReference type="SAM" id="MobiDB-lite"/>
    </source>
</evidence>
<evidence type="ECO:0000313" key="5">
    <source>
        <dbReference type="Proteomes" id="UP001229251"/>
    </source>
</evidence>
<keyword evidence="2" id="KW-0812">Transmembrane</keyword>
<keyword evidence="3" id="KW-0732">Signal</keyword>
<feature type="region of interest" description="Disordered" evidence="1">
    <location>
        <begin position="414"/>
        <end position="506"/>
    </location>
</feature>
<evidence type="ECO:0000256" key="2">
    <source>
        <dbReference type="SAM" id="Phobius"/>
    </source>
</evidence>
<sequence length="550" mass="62779">MGTNKEKHRKSMIKACLAVALIHSLSPMISVRAYAQEGIDYDQLVSREACQILLKGEGQLKETDPSASQAQNQYDKNQVRMTAINERYQVINQEIAQLESGSVNSLAEAKAAISEIVDTLYEEYSLVDKQFDQLDSDQQWAILSQDERLSEWLTYQSKIEGLIQDYVLERNELEGEYRTLSYDNETLAASLDQDQSAQAQLNQCQLYPYSVKRMAPEHLMLNPSSASLSDYLLDVDQYLGQLVPKAYSKLSFQAIFDIYNKKTSLEEIRQFLADKSLKKLDEEAFAAYQYARELSLFDIQVIAALALQDYYQTNNKQVYHASYSNLLNLKERQLAYFYSLNEEVFEKLKQGLANYLNQKGFTNEQTIQQIRNLHQRYQIKLVLFDPNQGQWKANPAKESGYFTEFANQTLWQTPQVDSKGNPIQTSTNPSADLPLLTSDKSLEPSTPSVNKDKLAHLKDKLDRASEGSSQAKGQSLAKPPSLNLKKKEADATTQEAKKPKSLEDSLPSTGEQRFYFYLSLIVLLLGIAVLIYNRYLKRKNKPPLDEEDWD</sequence>
<keyword evidence="2" id="KW-0472">Membrane</keyword>
<feature type="chain" id="PRO_5042596377" evidence="3">
    <location>
        <begin position="36"/>
        <end position="550"/>
    </location>
</feature>
<feature type="compositionally biased region" description="Basic and acidic residues" evidence="1">
    <location>
        <begin position="450"/>
        <end position="465"/>
    </location>
</feature>
<dbReference type="RefSeq" id="WP_285065083.1">
    <property type="nucleotide sequence ID" value="NZ_JASOOE010000001.1"/>
</dbReference>
<evidence type="ECO:0000256" key="3">
    <source>
        <dbReference type="SAM" id="SignalP"/>
    </source>
</evidence>
<keyword evidence="2" id="KW-1133">Transmembrane helix</keyword>
<evidence type="ECO:0000313" key="4">
    <source>
        <dbReference type="EMBL" id="MDK7186368.1"/>
    </source>
</evidence>